<dbReference type="EMBL" id="MHLF01000002">
    <property type="protein sequence ID" value="OGZ04405.1"/>
    <property type="molecule type" value="Genomic_DNA"/>
</dbReference>
<keyword evidence="1" id="KW-0812">Transmembrane</keyword>
<keyword evidence="1" id="KW-1133">Transmembrane helix</keyword>
<dbReference type="PANTHER" id="PTHR30619">
    <property type="entry name" value="DNA INTERNALIZATION/COMPETENCE PROTEIN COMEC/REC2"/>
    <property type="match status" value="1"/>
</dbReference>
<comment type="caution">
    <text evidence="3">The sequence shown here is derived from an EMBL/GenBank/DDBJ whole genome shotgun (WGS) entry which is preliminary data.</text>
</comment>
<organism evidence="3 4">
    <name type="scientific">Candidatus Liptonbacteria bacterium RIFOXYC1_FULL_36_8</name>
    <dbReference type="NCBI Taxonomy" id="1798655"/>
    <lineage>
        <taxon>Bacteria</taxon>
        <taxon>Candidatus Liptoniibacteriota</taxon>
    </lineage>
</organism>
<dbReference type="SMART" id="SM00849">
    <property type="entry name" value="Lactamase_B"/>
    <property type="match status" value="1"/>
</dbReference>
<dbReference type="Gene3D" id="3.60.15.10">
    <property type="entry name" value="Ribonuclease Z/Hydroxyacylglutathione hydrolase-like"/>
    <property type="match status" value="1"/>
</dbReference>
<protein>
    <recommendedName>
        <fullName evidence="2">Metallo-beta-lactamase domain-containing protein</fullName>
    </recommendedName>
</protein>
<accession>A0A1G2CSN5</accession>
<dbReference type="InterPro" id="IPR035681">
    <property type="entry name" value="ComA-like_MBL"/>
</dbReference>
<dbReference type="CDD" id="cd07731">
    <property type="entry name" value="ComA-like_MBL-fold"/>
    <property type="match status" value="1"/>
</dbReference>
<proteinExistence type="predicted"/>
<evidence type="ECO:0000259" key="2">
    <source>
        <dbReference type="SMART" id="SM00849"/>
    </source>
</evidence>
<dbReference type="SUPFAM" id="SSF56281">
    <property type="entry name" value="Metallo-hydrolase/oxidoreductase"/>
    <property type="match status" value="1"/>
</dbReference>
<evidence type="ECO:0000313" key="4">
    <source>
        <dbReference type="Proteomes" id="UP000177246"/>
    </source>
</evidence>
<dbReference type="InterPro" id="IPR001279">
    <property type="entry name" value="Metallo-B-lactamas"/>
</dbReference>
<evidence type="ECO:0000256" key="1">
    <source>
        <dbReference type="SAM" id="Phobius"/>
    </source>
</evidence>
<keyword evidence="1" id="KW-0472">Membrane</keyword>
<reference evidence="3 4" key="1">
    <citation type="journal article" date="2016" name="Nat. Commun.">
        <title>Thousands of microbial genomes shed light on interconnected biogeochemical processes in an aquifer system.</title>
        <authorList>
            <person name="Anantharaman K."/>
            <person name="Brown C.T."/>
            <person name="Hug L.A."/>
            <person name="Sharon I."/>
            <person name="Castelle C.J."/>
            <person name="Probst A.J."/>
            <person name="Thomas B.C."/>
            <person name="Singh A."/>
            <person name="Wilkins M.J."/>
            <person name="Karaoz U."/>
            <person name="Brodie E.L."/>
            <person name="Williams K.H."/>
            <person name="Hubbard S.S."/>
            <person name="Banfield J.F."/>
        </authorList>
    </citation>
    <scope>NUCLEOTIDE SEQUENCE [LARGE SCALE GENOMIC DNA]</scope>
</reference>
<sequence length="289" mass="32050">MDSKRIILFFVFSLAVFDIFLWAAVFNGGGGDKLQIYFLNVGQGDSELLVLPGVKPAKILIDSGPNGSAVKELDKILPFFSRRVDIAAATHLDSDHTGGFSYILKRFKAGIFAYNGSDADSTVWKNLKGKMEEEEIPKLVLKRGDKIKYGESEVDILHPPEGFSFGNTNEAALVMLLKNREVKAIFMGDVGKETEKMIVNYYNLSEVDILKVAHHGSKYSSSEEFLNVIKPRVSVIEVGKNSYGHPTVETLKRLALVKSLVFRTDKNGTIKAELIYSENGKGKFIFSSI</sequence>
<dbReference type="PANTHER" id="PTHR30619:SF1">
    <property type="entry name" value="RECOMBINATION PROTEIN 2"/>
    <property type="match status" value="1"/>
</dbReference>
<dbReference type="Pfam" id="PF00753">
    <property type="entry name" value="Lactamase_B"/>
    <property type="match status" value="1"/>
</dbReference>
<gene>
    <name evidence="3" type="ORF">A2430_01835</name>
</gene>
<dbReference type="InterPro" id="IPR052159">
    <property type="entry name" value="Competence_DNA_uptake"/>
</dbReference>
<dbReference type="InterPro" id="IPR036866">
    <property type="entry name" value="RibonucZ/Hydroxyglut_hydro"/>
</dbReference>
<feature type="domain" description="Metallo-beta-lactamase" evidence="2">
    <location>
        <begin position="43"/>
        <end position="240"/>
    </location>
</feature>
<dbReference type="Proteomes" id="UP000177246">
    <property type="component" value="Unassembled WGS sequence"/>
</dbReference>
<evidence type="ECO:0000313" key="3">
    <source>
        <dbReference type="EMBL" id="OGZ04405.1"/>
    </source>
</evidence>
<dbReference type="AlphaFoldDB" id="A0A1G2CSN5"/>
<feature type="transmembrane region" description="Helical" evidence="1">
    <location>
        <begin position="6"/>
        <end position="26"/>
    </location>
</feature>
<name>A0A1G2CSN5_9BACT</name>